<sequence>MASASAYLAEAYVMRKLHKEKMKKNCIEDQKIEATTGDRRREVMNSPRDQTEATTSDHGRGCFFGMFKKIHPTPDALSPVFIR</sequence>
<evidence type="ECO:0000313" key="1">
    <source>
        <dbReference type="EMBL" id="KAH7845524.1"/>
    </source>
</evidence>
<accession>A0ACB7XWF0</accession>
<dbReference type="Proteomes" id="UP000828048">
    <property type="component" value="Chromosome 5"/>
</dbReference>
<gene>
    <name evidence="1" type="ORF">Vadar_003145</name>
</gene>
<name>A0ACB7XWF0_9ERIC</name>
<organism evidence="1 2">
    <name type="scientific">Vaccinium darrowii</name>
    <dbReference type="NCBI Taxonomy" id="229202"/>
    <lineage>
        <taxon>Eukaryota</taxon>
        <taxon>Viridiplantae</taxon>
        <taxon>Streptophyta</taxon>
        <taxon>Embryophyta</taxon>
        <taxon>Tracheophyta</taxon>
        <taxon>Spermatophyta</taxon>
        <taxon>Magnoliopsida</taxon>
        <taxon>eudicotyledons</taxon>
        <taxon>Gunneridae</taxon>
        <taxon>Pentapetalae</taxon>
        <taxon>asterids</taxon>
        <taxon>Ericales</taxon>
        <taxon>Ericaceae</taxon>
        <taxon>Vaccinioideae</taxon>
        <taxon>Vaccinieae</taxon>
        <taxon>Vaccinium</taxon>
    </lineage>
</organism>
<protein>
    <submittedName>
        <fullName evidence="1">Uncharacterized protein</fullName>
    </submittedName>
</protein>
<evidence type="ECO:0000313" key="2">
    <source>
        <dbReference type="Proteomes" id="UP000828048"/>
    </source>
</evidence>
<reference evidence="1 2" key="1">
    <citation type="journal article" date="2021" name="Hortic Res">
        <title>High-quality reference genome and annotation aids understanding of berry development for evergreen blueberry (Vaccinium darrowii).</title>
        <authorList>
            <person name="Yu J."/>
            <person name="Hulse-Kemp A.M."/>
            <person name="Babiker E."/>
            <person name="Staton M."/>
        </authorList>
    </citation>
    <scope>NUCLEOTIDE SEQUENCE [LARGE SCALE GENOMIC DNA]</scope>
    <source>
        <strain evidence="2">cv. NJ 8807/NJ 8810</strain>
        <tissue evidence="1">Young leaf</tissue>
    </source>
</reference>
<proteinExistence type="predicted"/>
<dbReference type="EMBL" id="CM037155">
    <property type="protein sequence ID" value="KAH7845524.1"/>
    <property type="molecule type" value="Genomic_DNA"/>
</dbReference>
<comment type="caution">
    <text evidence="1">The sequence shown here is derived from an EMBL/GenBank/DDBJ whole genome shotgun (WGS) entry which is preliminary data.</text>
</comment>
<keyword evidence="2" id="KW-1185">Reference proteome</keyword>